<evidence type="ECO:0000313" key="3">
    <source>
        <dbReference type="Proteomes" id="UP001212841"/>
    </source>
</evidence>
<gene>
    <name evidence="2" type="ORF">HK097_009910</name>
</gene>
<feature type="compositionally biased region" description="Basic and acidic residues" evidence="1">
    <location>
        <begin position="29"/>
        <end position="39"/>
    </location>
</feature>
<dbReference type="AlphaFoldDB" id="A0AAD5X591"/>
<comment type="caution">
    <text evidence="2">The sequence shown here is derived from an EMBL/GenBank/DDBJ whole genome shotgun (WGS) entry which is preliminary data.</text>
</comment>
<feature type="compositionally biased region" description="Acidic residues" evidence="1">
    <location>
        <begin position="40"/>
        <end position="60"/>
    </location>
</feature>
<reference evidence="2" key="1">
    <citation type="submission" date="2020-05" db="EMBL/GenBank/DDBJ databases">
        <title>Phylogenomic resolution of chytrid fungi.</title>
        <authorList>
            <person name="Stajich J.E."/>
            <person name="Amses K."/>
            <person name="Simmons R."/>
            <person name="Seto K."/>
            <person name="Myers J."/>
            <person name="Bonds A."/>
            <person name="Quandt C.A."/>
            <person name="Barry K."/>
            <person name="Liu P."/>
            <person name="Grigoriev I."/>
            <person name="Longcore J.E."/>
            <person name="James T.Y."/>
        </authorList>
    </citation>
    <scope>NUCLEOTIDE SEQUENCE</scope>
    <source>
        <strain evidence="2">JEL0318</strain>
    </source>
</reference>
<accession>A0AAD5X591</accession>
<organism evidence="2 3">
    <name type="scientific">Rhizophlyctis rosea</name>
    <dbReference type="NCBI Taxonomy" id="64517"/>
    <lineage>
        <taxon>Eukaryota</taxon>
        <taxon>Fungi</taxon>
        <taxon>Fungi incertae sedis</taxon>
        <taxon>Chytridiomycota</taxon>
        <taxon>Chytridiomycota incertae sedis</taxon>
        <taxon>Chytridiomycetes</taxon>
        <taxon>Rhizophlyctidales</taxon>
        <taxon>Rhizophlyctidaceae</taxon>
        <taxon>Rhizophlyctis</taxon>
    </lineage>
</organism>
<dbReference type="EMBL" id="JADGJD010000007">
    <property type="protein sequence ID" value="KAJ3057251.1"/>
    <property type="molecule type" value="Genomic_DNA"/>
</dbReference>
<keyword evidence="3" id="KW-1185">Reference proteome</keyword>
<feature type="compositionally biased region" description="Basic and acidic residues" evidence="1">
    <location>
        <begin position="83"/>
        <end position="94"/>
    </location>
</feature>
<evidence type="ECO:0000256" key="1">
    <source>
        <dbReference type="SAM" id="MobiDB-lite"/>
    </source>
</evidence>
<proteinExistence type="predicted"/>
<feature type="compositionally biased region" description="Acidic residues" evidence="1">
    <location>
        <begin position="68"/>
        <end position="82"/>
    </location>
</feature>
<feature type="non-terminal residue" evidence="2">
    <location>
        <position position="1"/>
    </location>
</feature>
<protein>
    <submittedName>
        <fullName evidence="2">Uncharacterized protein</fullName>
    </submittedName>
</protein>
<dbReference type="Proteomes" id="UP001212841">
    <property type="component" value="Unassembled WGS sequence"/>
</dbReference>
<evidence type="ECO:0000313" key="2">
    <source>
        <dbReference type="EMBL" id="KAJ3057251.1"/>
    </source>
</evidence>
<name>A0AAD5X591_9FUNG</name>
<feature type="region of interest" description="Disordered" evidence="1">
    <location>
        <begin position="1"/>
        <end position="96"/>
    </location>
</feature>
<sequence length="145" mass="16559">MHAPNSPVEGLQVGYESDTKSNQQTPHTHKNEEEVFKEFEVEEEFGEEDEEGWEDEEEELVAVKKEEEEGEVEGDDDVEEEEKTLVKEEDEKKSSVQKAVYENAKKEIVGPNVQQAIKAFVDKNSTANLVTSFRAYLDHLNLPES</sequence>